<evidence type="ECO:0000256" key="1">
    <source>
        <dbReference type="SAM" id="MobiDB-lite"/>
    </source>
</evidence>
<dbReference type="EMBL" id="BLXT01003273">
    <property type="protein sequence ID" value="GFO01385.1"/>
    <property type="molecule type" value="Genomic_DNA"/>
</dbReference>
<feature type="compositionally biased region" description="Basic and acidic residues" evidence="1">
    <location>
        <begin position="23"/>
        <end position="33"/>
    </location>
</feature>
<gene>
    <name evidence="2" type="ORF">PoB_002789000</name>
</gene>
<evidence type="ECO:0000313" key="3">
    <source>
        <dbReference type="Proteomes" id="UP000735302"/>
    </source>
</evidence>
<reference evidence="2 3" key="1">
    <citation type="journal article" date="2021" name="Elife">
        <title>Chloroplast acquisition without the gene transfer in kleptoplastic sea slugs, Plakobranchus ocellatus.</title>
        <authorList>
            <person name="Maeda T."/>
            <person name="Takahashi S."/>
            <person name="Yoshida T."/>
            <person name="Shimamura S."/>
            <person name="Takaki Y."/>
            <person name="Nagai Y."/>
            <person name="Toyoda A."/>
            <person name="Suzuki Y."/>
            <person name="Arimoto A."/>
            <person name="Ishii H."/>
            <person name="Satoh N."/>
            <person name="Nishiyama T."/>
            <person name="Hasebe M."/>
            <person name="Maruyama T."/>
            <person name="Minagawa J."/>
            <person name="Obokata J."/>
            <person name="Shigenobu S."/>
        </authorList>
    </citation>
    <scope>NUCLEOTIDE SEQUENCE [LARGE SCALE GENOMIC DNA]</scope>
</reference>
<accession>A0AAV4A1T7</accession>
<keyword evidence="3" id="KW-1185">Reference proteome</keyword>
<organism evidence="2 3">
    <name type="scientific">Plakobranchus ocellatus</name>
    <dbReference type="NCBI Taxonomy" id="259542"/>
    <lineage>
        <taxon>Eukaryota</taxon>
        <taxon>Metazoa</taxon>
        <taxon>Spiralia</taxon>
        <taxon>Lophotrochozoa</taxon>
        <taxon>Mollusca</taxon>
        <taxon>Gastropoda</taxon>
        <taxon>Heterobranchia</taxon>
        <taxon>Euthyneura</taxon>
        <taxon>Panpulmonata</taxon>
        <taxon>Sacoglossa</taxon>
        <taxon>Placobranchoidea</taxon>
        <taxon>Plakobranchidae</taxon>
        <taxon>Plakobranchus</taxon>
    </lineage>
</organism>
<evidence type="ECO:0000313" key="2">
    <source>
        <dbReference type="EMBL" id="GFO01385.1"/>
    </source>
</evidence>
<feature type="region of interest" description="Disordered" evidence="1">
    <location>
        <begin position="1"/>
        <end position="45"/>
    </location>
</feature>
<comment type="caution">
    <text evidence="2">The sequence shown here is derived from an EMBL/GenBank/DDBJ whole genome shotgun (WGS) entry which is preliminary data.</text>
</comment>
<proteinExistence type="predicted"/>
<feature type="region of interest" description="Disordered" evidence="1">
    <location>
        <begin position="86"/>
        <end position="111"/>
    </location>
</feature>
<sequence length="111" mass="12479">MKKKVLYGQEKKNNGEYLTAGEKGNDDGKSDGKGDEDERERRRTNVLNTRSVKNNARITAKSFRTKHRLREEGFMNAVRRKLVENGCSPAGSRDEGSSISKATNKGCLESW</sequence>
<name>A0AAV4A1T7_9GAST</name>
<dbReference type="AlphaFoldDB" id="A0AAV4A1T7"/>
<protein>
    <submittedName>
        <fullName evidence="2">Uncharacterized protein</fullName>
    </submittedName>
</protein>
<dbReference type="Proteomes" id="UP000735302">
    <property type="component" value="Unassembled WGS sequence"/>
</dbReference>